<dbReference type="AlphaFoldDB" id="A0A0B5D6Z3"/>
<dbReference type="InterPro" id="IPR011089">
    <property type="entry name" value="GmrSD_C"/>
</dbReference>
<dbReference type="RefSeq" id="WP_040085576.1">
    <property type="nucleotide sequence ID" value="NZ_BCSU01000007.1"/>
</dbReference>
<evidence type="ECO:0000313" key="2">
    <source>
        <dbReference type="EMBL" id="AJE32902.1"/>
    </source>
</evidence>
<accession>A0A0B5D6Z3</accession>
<dbReference type="HOGENOM" id="CLU_043034_1_1_11"/>
<feature type="domain" description="GmrSD restriction endonucleases C-terminal" evidence="1">
    <location>
        <begin position="97"/>
        <end position="165"/>
    </location>
</feature>
<dbReference type="Pfam" id="PF07510">
    <property type="entry name" value="GmrSD_C"/>
    <property type="match status" value="1"/>
</dbReference>
<reference evidence="2 3" key="1">
    <citation type="submission" date="2013-04" db="EMBL/GenBank/DDBJ databases">
        <title>Complete genome sequence of Corynebacterium humireducens DSM 45392(T), isolated from a wastewater-fed microbial fuel cell.</title>
        <authorList>
            <person name="Ruckert C."/>
            <person name="Albersmeier A."/>
            <person name="Kalinowski J."/>
        </authorList>
    </citation>
    <scope>NUCLEOTIDE SEQUENCE [LARGE SCALE GENOMIC DNA]</scope>
    <source>
        <strain evidence="3">MFC-5</strain>
    </source>
</reference>
<dbReference type="EMBL" id="CP005286">
    <property type="protein sequence ID" value="AJE32902.1"/>
    <property type="molecule type" value="Genomic_DNA"/>
</dbReference>
<name>A0A0B5D6Z3_9CORY</name>
<proteinExistence type="predicted"/>
<dbReference type="Proteomes" id="UP000031524">
    <property type="component" value="Chromosome"/>
</dbReference>
<sequence length="217" mass="23782">MRPFLIYLLLLSLATLLAATVTSLPRPPLTEPGLPDLAATLPHVGQVPQRPRVLGYERTEFGPGWAATEGCTVREAMLLSAGATLHDCRVTAGIARDPFTGEELDLREGVEIDHLMPLSAAWDLGAHRWSAAQRQAFANDPLNLVVTSRAANQRKSDLLPAAWQPADRRARCWYARRLAVVAATYGLPLPAADVASMTRTCRMDVVTRHWLGWSVDL</sequence>
<evidence type="ECO:0000313" key="3">
    <source>
        <dbReference type="Proteomes" id="UP000031524"/>
    </source>
</evidence>
<dbReference type="KEGG" id="chm:B842_05255"/>
<keyword evidence="3" id="KW-1185">Reference proteome</keyword>
<gene>
    <name evidence="2" type="ORF">B842_05255</name>
</gene>
<protein>
    <recommendedName>
        <fullName evidence="1">GmrSD restriction endonucleases C-terminal domain-containing protein</fullName>
    </recommendedName>
</protein>
<dbReference type="OrthoDB" id="5196645at2"/>
<organism evidence="2 3">
    <name type="scientific">Corynebacterium humireducens NBRC 106098 = DSM 45392</name>
    <dbReference type="NCBI Taxonomy" id="1223515"/>
    <lineage>
        <taxon>Bacteria</taxon>
        <taxon>Bacillati</taxon>
        <taxon>Actinomycetota</taxon>
        <taxon>Actinomycetes</taxon>
        <taxon>Mycobacteriales</taxon>
        <taxon>Corynebacteriaceae</taxon>
        <taxon>Corynebacterium</taxon>
    </lineage>
</organism>
<dbReference type="STRING" id="1223515.B842_05255"/>
<evidence type="ECO:0000259" key="1">
    <source>
        <dbReference type="Pfam" id="PF07510"/>
    </source>
</evidence>